<feature type="chain" id="PRO_5040912028" evidence="1">
    <location>
        <begin position="22"/>
        <end position="165"/>
    </location>
</feature>
<accession>A0A9X6M600</accession>
<feature type="signal peptide" evidence="1">
    <location>
        <begin position="1"/>
        <end position="21"/>
    </location>
</feature>
<evidence type="ECO:0000313" key="2">
    <source>
        <dbReference type="EMBL" id="OUB63552.1"/>
    </source>
</evidence>
<evidence type="ECO:0000256" key="1">
    <source>
        <dbReference type="SAM" id="SignalP"/>
    </source>
</evidence>
<protein>
    <submittedName>
        <fullName evidence="2">Uncharacterized protein</fullName>
    </submittedName>
</protein>
<reference evidence="2 3" key="1">
    <citation type="submission" date="2016-10" db="EMBL/GenBank/DDBJ databases">
        <title>Comparative genomics of Bacillus thuringiensis reveals a path to pathogens against multiple invertebrate hosts.</title>
        <authorList>
            <person name="Zheng J."/>
            <person name="Gao Q."/>
            <person name="Liu H."/>
            <person name="Peng D."/>
            <person name="Ruan L."/>
            <person name="Sun M."/>
        </authorList>
    </citation>
    <scope>NUCLEOTIDE SEQUENCE [LARGE SCALE GENOMIC DNA]</scope>
    <source>
        <strain evidence="2">BGSC 4CF1</strain>
    </source>
</reference>
<dbReference type="RefSeq" id="WP_086404390.1">
    <property type="nucleotide sequence ID" value="NZ_MOOS01000150.1"/>
</dbReference>
<dbReference type="AlphaFoldDB" id="A0A9X6M600"/>
<organism evidence="2 3">
    <name type="scientific">Bacillus thuringiensis subsp. jegathesan</name>
    <dbReference type="NCBI Taxonomy" id="56955"/>
    <lineage>
        <taxon>Bacteria</taxon>
        <taxon>Bacillati</taxon>
        <taxon>Bacillota</taxon>
        <taxon>Bacilli</taxon>
        <taxon>Bacillales</taxon>
        <taxon>Bacillaceae</taxon>
        <taxon>Bacillus</taxon>
        <taxon>Bacillus cereus group</taxon>
    </lineage>
</organism>
<evidence type="ECO:0000313" key="3">
    <source>
        <dbReference type="Proteomes" id="UP000194853"/>
    </source>
</evidence>
<dbReference type="Proteomes" id="UP000194853">
    <property type="component" value="Unassembled WGS sequence"/>
</dbReference>
<dbReference type="EMBL" id="MOOS01000150">
    <property type="protein sequence ID" value="OUB63552.1"/>
    <property type="molecule type" value="Genomic_DNA"/>
</dbReference>
<name>A0A9X6M600_BACTJ</name>
<keyword evidence="1" id="KW-0732">Signal</keyword>
<comment type="caution">
    <text evidence="2">The sequence shown here is derived from an EMBL/GenBank/DDBJ whole genome shotgun (WGS) entry which is preliminary data.</text>
</comment>
<gene>
    <name evidence="2" type="ORF">BK750_20210</name>
</gene>
<proteinExistence type="predicted"/>
<sequence length="165" mass="19136">MKLKKYLVSLMVAVTFGITFAEFNVQAEVIESSPVVKEFSNQSTQVQYYDANDNLIKPYENGMQYAYSRYPFYKTVFSSNIWIGGGAYFYNPHYIEFERTNRPKKLAIYFYDSRGAYEGKAVTAEGTGWIEVPLEHLPRGTSHKFKFVSENGQRVEIKHGYLYHS</sequence>